<dbReference type="Proteomes" id="UP000591131">
    <property type="component" value="Unassembled WGS sequence"/>
</dbReference>
<accession>A0A7J6M378</accession>
<evidence type="ECO:0000256" key="1">
    <source>
        <dbReference type="SAM" id="Coils"/>
    </source>
</evidence>
<feature type="region of interest" description="Disordered" evidence="2">
    <location>
        <begin position="189"/>
        <end position="230"/>
    </location>
</feature>
<comment type="caution">
    <text evidence="3">The sequence shown here is derived from an EMBL/GenBank/DDBJ whole genome shotgun (WGS) entry which is preliminary data.</text>
</comment>
<proteinExistence type="predicted"/>
<evidence type="ECO:0000313" key="4">
    <source>
        <dbReference type="Proteomes" id="UP000591131"/>
    </source>
</evidence>
<keyword evidence="4" id="KW-1185">Reference proteome</keyword>
<feature type="non-terminal residue" evidence="3">
    <location>
        <position position="230"/>
    </location>
</feature>
<reference evidence="3 4" key="1">
    <citation type="submission" date="2020-04" db="EMBL/GenBank/DDBJ databases">
        <title>Perkinsus chesapeaki whole genome sequence.</title>
        <authorList>
            <person name="Bogema D.R."/>
        </authorList>
    </citation>
    <scope>NUCLEOTIDE SEQUENCE [LARGE SCALE GENOMIC DNA]</scope>
    <source>
        <strain evidence="3">ATCC PRA-425</strain>
    </source>
</reference>
<sequence length="230" mass="26156">MAENDTLSSDIDRLTAEIQTLNIEIKLKGNNNEVNNDVNYKRLVDELEYERERCETLNKEMDELNRVNKEYDNIINNMTERENKLKEELIIKERDISMANEQVKRLKHVKDELEKCKSKLNVMEIVEYNANPAEGTTDLEIMLLGKVRSLEGQLAPLRAKLCDYDDIKVKLEEKVKEIHLLKDLLEKGSGSADGGEGGDGGGGLGSMYQHSIPYSKEEGTPSLLDITKQQ</sequence>
<feature type="coiled-coil region" evidence="1">
    <location>
        <begin position="4"/>
        <end position="119"/>
    </location>
</feature>
<dbReference type="EMBL" id="JAAPAO010000249">
    <property type="protein sequence ID" value="KAF4665896.1"/>
    <property type="molecule type" value="Genomic_DNA"/>
</dbReference>
<keyword evidence="1" id="KW-0175">Coiled coil</keyword>
<protein>
    <submittedName>
        <fullName evidence="3">Uncharacterized protein</fullName>
    </submittedName>
</protein>
<evidence type="ECO:0000313" key="3">
    <source>
        <dbReference type="EMBL" id="KAF4665896.1"/>
    </source>
</evidence>
<dbReference type="AlphaFoldDB" id="A0A7J6M378"/>
<evidence type="ECO:0000256" key="2">
    <source>
        <dbReference type="SAM" id="MobiDB-lite"/>
    </source>
</evidence>
<dbReference type="OrthoDB" id="429808at2759"/>
<gene>
    <name evidence="3" type="ORF">FOL47_004372</name>
</gene>
<name>A0A7J6M378_PERCH</name>
<organism evidence="3 4">
    <name type="scientific">Perkinsus chesapeaki</name>
    <name type="common">Clam parasite</name>
    <name type="synonym">Perkinsus andrewsi</name>
    <dbReference type="NCBI Taxonomy" id="330153"/>
    <lineage>
        <taxon>Eukaryota</taxon>
        <taxon>Sar</taxon>
        <taxon>Alveolata</taxon>
        <taxon>Perkinsozoa</taxon>
        <taxon>Perkinsea</taxon>
        <taxon>Perkinsida</taxon>
        <taxon>Perkinsidae</taxon>
        <taxon>Perkinsus</taxon>
    </lineage>
</organism>
<feature type="compositionally biased region" description="Gly residues" evidence="2">
    <location>
        <begin position="191"/>
        <end position="205"/>
    </location>
</feature>